<dbReference type="InterPro" id="IPR013446">
    <property type="entry name" value="G1P_cyt_trans-like"/>
</dbReference>
<keyword evidence="3" id="KW-1185">Reference proteome</keyword>
<gene>
    <name evidence="2" type="ORF">MIZ01_2628</name>
</gene>
<dbReference type="GO" id="GO:0009243">
    <property type="term" value="P:O antigen biosynthetic process"/>
    <property type="evidence" value="ECO:0007669"/>
    <property type="project" value="InterPro"/>
</dbReference>
<dbReference type="CDD" id="cd02524">
    <property type="entry name" value="G1P_cytidylyltransferase"/>
    <property type="match status" value="1"/>
</dbReference>
<dbReference type="InterPro" id="IPR005835">
    <property type="entry name" value="NTP_transferase_dom"/>
</dbReference>
<sequence>MKAVILAGGLGTRISEETSTRPKPMVEIGGKPILWHIMKLYSAHGINEFVVCCGYKGYVIKEYFANYFLHMSDVTFDMEHNKMEVHQRYAEPWKVTLVDTGEDTMTGGRLKRVANYIKDEEAFCFTYGDGVGDVNITELIAFHKAQKVKATLTAAVPPGRFGALDMVGNKVNSFREKPKGDGAMINGGFFVLSPQVIDYIAEDKTIWERDPLERLAEEGELAAFHHNGFWQPMDTLRDKMHLEELWQSGKAPWKIWK</sequence>
<protein>
    <submittedName>
        <fullName evidence="2">Glucose-1-phosphate cytidylyltransferase</fullName>
    </submittedName>
</protein>
<evidence type="ECO:0000313" key="3">
    <source>
        <dbReference type="Proteomes" id="UP001320326"/>
    </source>
</evidence>
<dbReference type="Pfam" id="PF00483">
    <property type="entry name" value="NTP_transferase"/>
    <property type="match status" value="1"/>
</dbReference>
<dbReference type="GO" id="GO:0047343">
    <property type="term" value="F:glucose-1-phosphate cytidylyltransferase activity"/>
    <property type="evidence" value="ECO:0007669"/>
    <property type="project" value="InterPro"/>
</dbReference>
<keyword evidence="2" id="KW-0548">Nucleotidyltransferase</keyword>
<name>A0AAN2C0M7_9PROT</name>
<evidence type="ECO:0000313" key="2">
    <source>
        <dbReference type="EMBL" id="BCK88822.1"/>
    </source>
</evidence>
<dbReference type="InterPro" id="IPR029044">
    <property type="entry name" value="Nucleotide-diphossugar_trans"/>
</dbReference>
<dbReference type="Gene3D" id="3.90.550.10">
    <property type="entry name" value="Spore Coat Polysaccharide Biosynthesis Protein SpsA, Chain A"/>
    <property type="match status" value="1"/>
</dbReference>
<dbReference type="SUPFAM" id="SSF53448">
    <property type="entry name" value="Nucleotide-diphospho-sugar transferases"/>
    <property type="match status" value="1"/>
</dbReference>
<reference evidence="2 3" key="1">
    <citation type="journal article" date="2022" name="Int. J. Syst. Evol. Microbiol.">
        <title>&lt;i&gt;Sideroxyarcus emersonii&lt;/i&gt; gen. nov. sp. nov., a neutrophilic, microaerobic iron- and thiosulfate-oxidizing bacterium isolated from iron-rich wetland sediment.</title>
        <authorList>
            <person name="Kato S."/>
            <person name="Itoh T."/>
            <person name="Iino T."/>
            <person name="Ohkuma M."/>
        </authorList>
    </citation>
    <scope>NUCLEOTIDE SEQUENCE [LARGE SCALE GENOMIC DNA]</scope>
    <source>
        <strain evidence="2 3">MIZ01</strain>
    </source>
</reference>
<organism evidence="2 3">
    <name type="scientific">Sideroxyarcus emersonii</name>
    <dbReference type="NCBI Taxonomy" id="2764705"/>
    <lineage>
        <taxon>Bacteria</taxon>
        <taxon>Pseudomonadati</taxon>
        <taxon>Pseudomonadota</taxon>
        <taxon>Betaproteobacteria</taxon>
        <taxon>Nitrosomonadales</taxon>
        <taxon>Gallionellaceae</taxon>
        <taxon>Sideroxyarcus</taxon>
    </lineage>
</organism>
<dbReference type="Proteomes" id="UP001320326">
    <property type="component" value="Chromosome"/>
</dbReference>
<dbReference type="InterPro" id="IPR046981">
    <property type="entry name" value="G1P_cyt_trans"/>
</dbReference>
<dbReference type="NCBIfam" id="TIGR02623">
    <property type="entry name" value="G1P_cyt_trans"/>
    <property type="match status" value="1"/>
</dbReference>
<keyword evidence="2" id="KW-0808">Transferase</keyword>
<evidence type="ECO:0000259" key="1">
    <source>
        <dbReference type="Pfam" id="PF00483"/>
    </source>
</evidence>
<accession>A0AAN2C0M7</accession>
<dbReference type="KEGG" id="seme:MIZ01_2628"/>
<dbReference type="EMBL" id="AP023423">
    <property type="protein sequence ID" value="BCK88822.1"/>
    <property type="molecule type" value="Genomic_DNA"/>
</dbReference>
<dbReference type="AlphaFoldDB" id="A0AAN2C0M7"/>
<dbReference type="PANTHER" id="PTHR47183:SF1">
    <property type="entry name" value="GLUCOSE-1-PHOSPHATE CYTIDYLYLTRANSFERASE"/>
    <property type="match status" value="1"/>
</dbReference>
<proteinExistence type="predicted"/>
<dbReference type="PANTHER" id="PTHR47183">
    <property type="entry name" value="GLUCOSE-1-PHOSPHATE CYTIDYLYLTRANSFERASE-RELATED"/>
    <property type="match status" value="1"/>
</dbReference>
<feature type="domain" description="Nucleotidyl transferase" evidence="1">
    <location>
        <begin position="2"/>
        <end position="220"/>
    </location>
</feature>
<dbReference type="RefSeq" id="WP_237247329.1">
    <property type="nucleotide sequence ID" value="NZ_AP023423.1"/>
</dbReference>